<feature type="domain" description="Dipeptidylpeptidase IV N-terminal" evidence="9">
    <location>
        <begin position="230"/>
        <end position="602"/>
    </location>
</feature>
<dbReference type="PANTHER" id="PTHR11731">
    <property type="entry name" value="PROTEASE FAMILY S9B,C DIPEPTIDYL-PEPTIDASE IV-RELATED"/>
    <property type="match status" value="1"/>
</dbReference>
<accession>A0AAN7WEX3</accession>
<dbReference type="GO" id="GO:0008239">
    <property type="term" value="F:dipeptidyl-peptidase activity"/>
    <property type="evidence" value="ECO:0007669"/>
    <property type="project" value="TreeGrafter"/>
</dbReference>
<dbReference type="SUPFAM" id="SSF82171">
    <property type="entry name" value="DPP6 N-terminal domain-like"/>
    <property type="match status" value="1"/>
</dbReference>
<keyword evidence="5" id="KW-0720">Serine protease</keyword>
<protein>
    <recommendedName>
        <fullName evidence="12">Dipeptidyl aminopeptidase</fullName>
    </recommendedName>
</protein>
<evidence type="ECO:0000313" key="10">
    <source>
        <dbReference type="EMBL" id="KAK5774065.1"/>
    </source>
</evidence>
<comment type="similarity">
    <text evidence="1">Belongs to the peptidase S9B family.</text>
</comment>
<dbReference type="FunFam" id="3.40.50.1820:FF:000003">
    <property type="entry name" value="Dipeptidyl peptidase 4"/>
    <property type="match status" value="1"/>
</dbReference>
<dbReference type="PANTHER" id="PTHR11731:SF160">
    <property type="entry name" value="DIPEPTIDYL AMINOPEPTIDASE A"/>
    <property type="match status" value="1"/>
</dbReference>
<gene>
    <name evidence="10" type="ORF">RI543_004599</name>
</gene>
<dbReference type="GO" id="GO:0004177">
    <property type="term" value="F:aminopeptidase activity"/>
    <property type="evidence" value="ECO:0007669"/>
    <property type="project" value="UniProtKB-KW"/>
</dbReference>
<dbReference type="InterPro" id="IPR029058">
    <property type="entry name" value="AB_hydrolase_fold"/>
</dbReference>
<sequence length="897" mass="102908">MSTGDFQKGHKRKNSHLFMDQVTSGASVNLYDIELANIDGNSSSSVANPASLSYMNSKTVSTANIPKIASDLEIQSIGDSSALNIWEMRYWNEKFAHDKKPFVFTLLFGILLIIIFITYPHTSDNNSTLNSSSKSHINYSNKGHFTIENILNGEFNIEQSTFNFITPPETLTRYDKDPGLYFTTERNIGESTIRFVAKQLYSPTFKKDLGINKFNYDGVEYEVDIIKVSYKLDKVILGTNIRQRFRYSSYGQYWIRDVESGQITPLVPWKDYSDPIELSYADFSPHYNFIYFNYKNNIYLQPLYNNLRGTVQITFDTSENILNGIPDWVYEEEVLANDKAIWWSPDDSAFVFAQFNDTNVPLYTFPLYTTNEQYSPFNEIKYPKPGSSNPSLVLLMFNMKTGVISRIPTLNVDKDFILYDVQWIDNRNFIFKITDRCSKKLRVVHHNAAKEETTLVRSMDASKFNGWIDKAKKVVPVLPDKQKNRVDSGYLDIHEDFNGFNHIFYYPTITTSVGIQLTFGNWEVTNSGAVWINYEDNIVYFTANKIGTMGQHLYAVHLSKTDINDKSVITLQNPHNADMYYDFEFSSSTRYTLMRRLGPHFPKAWAGSTNNIISMGEEELVSSDLVINLFNVQALEKLSKKYDYPITSYKTMELDGGVEIDFIEIKPANIDLKKKYPLLVSVYGSPGSTTFTKKASLSLEESVVSGLDAIVLKIEPRGTGGKGWEFRSWVTGKLGYWEPRDITEVSRKFIKHNKGIIDEDSVAIWGWSYGGFSTLKTIEFDEGKTFKYAVAVAPVTNWKYYDSIYTERYMGSFEDNQKGYEQTALVSNIDAFKNLNKFLLMHGTADDNVHIQNTYDLVDKLILHGARNFEMEIFPDSDHTIAFHNAQKWCYLRGDCE</sequence>
<keyword evidence="7" id="KW-0472">Membrane</keyword>
<name>A0AAN7WEX3_9SACH</name>
<keyword evidence="11" id="KW-1185">Reference proteome</keyword>
<feature type="transmembrane region" description="Helical" evidence="7">
    <location>
        <begin position="102"/>
        <end position="119"/>
    </location>
</feature>
<evidence type="ECO:0000256" key="1">
    <source>
        <dbReference type="ARBA" id="ARBA00006150"/>
    </source>
</evidence>
<dbReference type="GO" id="GO:0006508">
    <property type="term" value="P:proteolysis"/>
    <property type="evidence" value="ECO:0007669"/>
    <property type="project" value="UniProtKB-KW"/>
</dbReference>
<evidence type="ECO:0000256" key="2">
    <source>
        <dbReference type="ARBA" id="ARBA00022438"/>
    </source>
</evidence>
<evidence type="ECO:0000256" key="3">
    <source>
        <dbReference type="ARBA" id="ARBA00022670"/>
    </source>
</evidence>
<dbReference type="Proteomes" id="UP001306508">
    <property type="component" value="Unassembled WGS sequence"/>
</dbReference>
<evidence type="ECO:0000256" key="6">
    <source>
        <dbReference type="ARBA" id="ARBA00023180"/>
    </source>
</evidence>
<evidence type="ECO:0000256" key="7">
    <source>
        <dbReference type="SAM" id="Phobius"/>
    </source>
</evidence>
<keyword evidence="4" id="KW-0378">Hydrolase</keyword>
<dbReference type="InterPro" id="IPR002469">
    <property type="entry name" value="Peptidase_S9B_N"/>
</dbReference>
<evidence type="ECO:0000259" key="9">
    <source>
        <dbReference type="Pfam" id="PF00930"/>
    </source>
</evidence>
<keyword evidence="7" id="KW-0812">Transmembrane</keyword>
<feature type="domain" description="Peptidase S9 prolyl oligopeptidase catalytic" evidence="8">
    <location>
        <begin position="696"/>
        <end position="888"/>
    </location>
</feature>
<dbReference type="Gene3D" id="2.140.10.30">
    <property type="entry name" value="Dipeptidylpeptidase IV, N-terminal domain"/>
    <property type="match status" value="1"/>
</dbReference>
<proteinExistence type="inferred from homology"/>
<dbReference type="EMBL" id="JAWIZZ010000056">
    <property type="protein sequence ID" value="KAK5774065.1"/>
    <property type="molecule type" value="Genomic_DNA"/>
</dbReference>
<keyword evidence="6" id="KW-0325">Glycoprotein</keyword>
<comment type="caution">
    <text evidence="10">The sequence shown here is derived from an EMBL/GenBank/DDBJ whole genome shotgun (WGS) entry which is preliminary data.</text>
</comment>
<dbReference type="GO" id="GO:0005886">
    <property type="term" value="C:plasma membrane"/>
    <property type="evidence" value="ECO:0007669"/>
    <property type="project" value="TreeGrafter"/>
</dbReference>
<organism evidence="10 11">
    <name type="scientific">Arxiozyma heterogenica</name>
    <dbReference type="NCBI Taxonomy" id="278026"/>
    <lineage>
        <taxon>Eukaryota</taxon>
        <taxon>Fungi</taxon>
        <taxon>Dikarya</taxon>
        <taxon>Ascomycota</taxon>
        <taxon>Saccharomycotina</taxon>
        <taxon>Saccharomycetes</taxon>
        <taxon>Saccharomycetales</taxon>
        <taxon>Saccharomycetaceae</taxon>
        <taxon>Arxiozyma</taxon>
    </lineage>
</organism>
<reference evidence="11" key="1">
    <citation type="submission" date="2023-07" db="EMBL/GenBank/DDBJ databases">
        <title>A draft genome of Kazachstania heterogenica Y-27499.</title>
        <authorList>
            <person name="Donic C."/>
            <person name="Kralova J.S."/>
            <person name="Fidel L."/>
            <person name="Ben-Dor S."/>
            <person name="Jung S."/>
        </authorList>
    </citation>
    <scope>NUCLEOTIDE SEQUENCE [LARGE SCALE GENOMIC DNA]</scope>
    <source>
        <strain evidence="11">Y27499</strain>
    </source>
</reference>
<evidence type="ECO:0008006" key="12">
    <source>
        <dbReference type="Google" id="ProtNLM"/>
    </source>
</evidence>
<keyword evidence="2" id="KW-0031">Aminopeptidase</keyword>
<dbReference type="InterPro" id="IPR001375">
    <property type="entry name" value="Peptidase_S9_cat"/>
</dbReference>
<dbReference type="Gene3D" id="3.40.50.1820">
    <property type="entry name" value="alpha/beta hydrolase"/>
    <property type="match status" value="1"/>
</dbReference>
<dbReference type="SUPFAM" id="SSF53474">
    <property type="entry name" value="alpha/beta-Hydrolases"/>
    <property type="match status" value="1"/>
</dbReference>
<evidence type="ECO:0000256" key="5">
    <source>
        <dbReference type="ARBA" id="ARBA00022825"/>
    </source>
</evidence>
<dbReference type="InterPro" id="IPR050278">
    <property type="entry name" value="Serine_Prot_S9B/DPPIV"/>
</dbReference>
<dbReference type="GO" id="GO:0008236">
    <property type="term" value="F:serine-type peptidase activity"/>
    <property type="evidence" value="ECO:0007669"/>
    <property type="project" value="UniProtKB-KW"/>
</dbReference>
<dbReference type="Pfam" id="PF00930">
    <property type="entry name" value="DPPIV_N"/>
    <property type="match status" value="1"/>
</dbReference>
<keyword evidence="3" id="KW-0645">Protease</keyword>
<evidence type="ECO:0000313" key="11">
    <source>
        <dbReference type="Proteomes" id="UP001306508"/>
    </source>
</evidence>
<keyword evidence="7" id="KW-1133">Transmembrane helix</keyword>
<dbReference type="AlphaFoldDB" id="A0AAN7WEX3"/>
<evidence type="ECO:0000256" key="4">
    <source>
        <dbReference type="ARBA" id="ARBA00022801"/>
    </source>
</evidence>
<evidence type="ECO:0000259" key="8">
    <source>
        <dbReference type="Pfam" id="PF00326"/>
    </source>
</evidence>
<dbReference type="Pfam" id="PF00326">
    <property type="entry name" value="Peptidase_S9"/>
    <property type="match status" value="1"/>
</dbReference>